<dbReference type="Gene3D" id="1.10.1200.10">
    <property type="entry name" value="ACP-like"/>
    <property type="match status" value="2"/>
</dbReference>
<reference evidence="12 13" key="1">
    <citation type="submission" date="2016-03" db="EMBL/GenBank/DDBJ databases">
        <title>Comparative genomics of Pseudogymnoascus destructans, the fungus causing white-nose syndrome of bats.</title>
        <authorList>
            <person name="Palmer J.M."/>
            <person name="Drees K.P."/>
            <person name="Foster J.T."/>
            <person name="Lindner D.L."/>
        </authorList>
    </citation>
    <scope>NUCLEOTIDE SEQUENCE [LARGE SCALE GENOMIC DNA]</scope>
    <source>
        <strain evidence="12 13">UAMH 10579</strain>
    </source>
</reference>
<evidence type="ECO:0000256" key="4">
    <source>
        <dbReference type="ARBA" id="ARBA00022598"/>
    </source>
</evidence>
<dbReference type="PROSITE" id="PS50922">
    <property type="entry name" value="TLC"/>
    <property type="match status" value="1"/>
</dbReference>
<keyword evidence="4" id="KW-0436">Ligase</keyword>
<dbReference type="Pfam" id="PF00668">
    <property type="entry name" value="Condensation"/>
    <property type="match status" value="2"/>
</dbReference>
<dbReference type="GO" id="GO:0005737">
    <property type="term" value="C:cytoplasm"/>
    <property type="evidence" value="ECO:0007669"/>
    <property type="project" value="TreeGrafter"/>
</dbReference>
<dbReference type="FunFam" id="3.30.559.30:FF:000003">
    <property type="entry name" value="Nonribosomal peptide synthase SidD"/>
    <property type="match status" value="2"/>
</dbReference>
<dbReference type="InterPro" id="IPR009081">
    <property type="entry name" value="PP-bd_ACP"/>
</dbReference>
<dbReference type="GO" id="GO:0016874">
    <property type="term" value="F:ligase activity"/>
    <property type="evidence" value="ECO:0007669"/>
    <property type="project" value="UniProtKB-KW"/>
</dbReference>
<reference evidence="13" key="2">
    <citation type="journal article" date="2018" name="Nat. Commun.">
        <title>Extreme sensitivity to ultraviolet light in the fungal pathogen causing white-nose syndrome of bats.</title>
        <authorList>
            <person name="Palmer J.M."/>
            <person name="Drees K.P."/>
            <person name="Foster J.T."/>
            <person name="Lindner D.L."/>
        </authorList>
    </citation>
    <scope>NUCLEOTIDE SEQUENCE [LARGE SCALE GENOMIC DNA]</scope>
    <source>
        <strain evidence="13">UAMH 10579</strain>
    </source>
</reference>
<sequence length="1881" mass="209144">MALWVVLNDQERSNMTDAQERLWGYSKKAGMLTGYSMGYYLWDLITMMKNTRSFGTGMLLHSQSFLQFYAPWGILYQLSNPFLQVHWFCDMLDMTGCNVQLCNGLALLFVFFWSRIICGNYQSLGLYHDIWTSYCKNHSPISFDSGVMGLANRNPSDTCQATQEGCVPLWLAFTTSLAVAALSVMNCFWFYKLIRSMNRRFILAKQQPKRCASGILKVNSANVAGTSIFGWPWRMFVKLLPWLAGFLYLGDRIALREKIVKTLQLFRHTAARIISRKLVLDMRDTSTEKLAPLTEMEVKVQRLWAEILELDVDTIGLKDNFFRLGGNSVQAVSLVAASRAHGVQFTVADLFANSTISELSLVATGIEKSTHVDLMPFEISSGHEATDTIVDEAAAMCTVHRDNIADLYPCTPLQESLMALSIRTTGAYVAQHLISLKSTLDVDRFRACWETAVKSSPILRTRIVQSNSSRKMLQVVIQEHPSWAVSSDLQTYLENDKRLTMSFGEPLNRCAIVNDITSAQSYLVWTMHHCIYDGWSLSLIIKTLLQLYEGATVPNPTNFNSFVKHVEGANGDAARAFWQSQLSSSQPSTFPIVTGAMCTTTVESSYKHQICISRTTNTDITTPTIIRAAWALLMSMYENSNTVVFGVTIAGRNAPVSGIENIVGPTIATVPFRVNIHPNQTISEYLEVLQKQATTMIPFEQYGLLNIKAINSETQSACEFQNLLVIHPTTWSKEIGRIGSVETYLSELENDKTYPLVMECTLTTDGIQIKVSFDSKIVDKPQIVRLTGQFEHLINQICWKHEVALVGEIKMINRKDQTDICAWNSNCPEAVEACVHETVAQQVVARPDAPAVYGWDASFSYRKLDELSTQLARHLVGLGVGPEKFVPLCFEKSAWTIVAMLAVLKAGGACVSLDPKHPIDRLQAIIADLNADLIISSTANAALFKGVVDKIVSVGPTALFRKIPLVPHLGVQKARPYDPAFVIFTSGSTGKPKGVVLTHASFCTTARQHGAAMFLGFDSRVLQFAAYTFDLSLAEIFSTLVHGGCVCVPSEKDKMDNLGKVIRTMKINVAHLTSSVANLVRPKDVPGLKFLAVGGEATTQGVVKRWADSVYLVSVYGPSECTVFSSCLGGLQPDTSGANIGRGIGSVLWVVDPGNHERLMPIGCVGELLIEGPILAHGYLNDQEKTTAVFIENPEWAEHFGLGRRRRFYKTGDLVRYNPDGTLNFMGRKDTQVKLRGQRLELGEIEHHLELLVPSNWKLIVEMIRPTCRDGDPMLAAFICTEVRQYDTADADLALSALAAIHDKMLELENGLAAQLPGYMMPAVYIPLQHLPLTSSGKTDRLRLRQLGARLTVLQLTACSVGERTKRPPSTVMELKLQQLWAEVLHLELSSIGADDSFFRLGGDSIRAMRLVAASREKGIVLTVAGIFQTPTLSDMSQKSNMADDDSLREIAPFGLWEETDSADFNRLEEIGAICNVAKDQIEDVYPCTPQQEGMMAISARQHKAYMARRVFKLPQSLDLGRFQMAWDRLAEVHAILRTRIVPAARSRPLQVVVREKISWHRSGSLDEYLKQDEHAPMSYGQSLTRYAILGQADARVFVLTVHHALYDGWSSASLFEQVSRIYREGSVPQPVPYNRFIHYLAGLDHERAAMYWQSQLSGKLPTSFPPLPSATYQPRPNDSIRQFVPMMRGSNSSVLTSTIVRAAWAVVVAQLSDSDDVLFVVTLTGRNAPVPGIMEIIAPTFTTVPMRMRLDRGQPVPDYLNGAQSQAAEMIPFEHTGPQNIRRLALDFKHLLLIQPYIDQGEQSSILGLEVGPTHLKDFDSYALVMECNLAKDGVFFEARFDATVVPTAQMQKILNLFHKMISLLNEEKGDMKLGDVLTS</sequence>
<feature type="domain" description="Carrier" evidence="10">
    <location>
        <begin position="1368"/>
        <end position="1444"/>
    </location>
</feature>
<gene>
    <name evidence="12" type="ORF">VE01_10477</name>
</gene>
<dbReference type="Proteomes" id="UP000091956">
    <property type="component" value="Unassembled WGS sequence"/>
</dbReference>
<organism evidence="12 13">
    <name type="scientific">Pseudogymnoascus verrucosus</name>
    <dbReference type="NCBI Taxonomy" id="342668"/>
    <lineage>
        <taxon>Eukaryota</taxon>
        <taxon>Fungi</taxon>
        <taxon>Dikarya</taxon>
        <taxon>Ascomycota</taxon>
        <taxon>Pezizomycotina</taxon>
        <taxon>Leotiomycetes</taxon>
        <taxon>Thelebolales</taxon>
        <taxon>Thelebolaceae</taxon>
        <taxon>Pseudogymnoascus</taxon>
    </lineage>
</organism>
<comment type="subcellular location">
    <subcellularLocation>
        <location evidence="1">Membrane</location>
        <topology evidence="1">Multi-pass membrane protein</topology>
    </subcellularLocation>
</comment>
<evidence type="ECO:0000256" key="7">
    <source>
        <dbReference type="ARBA" id="ARBA00023136"/>
    </source>
</evidence>
<feature type="domain" description="Carrier" evidence="10">
    <location>
        <begin position="291"/>
        <end position="367"/>
    </location>
</feature>
<dbReference type="GO" id="GO:0031177">
    <property type="term" value="F:phosphopantetheine binding"/>
    <property type="evidence" value="ECO:0007669"/>
    <property type="project" value="TreeGrafter"/>
</dbReference>
<dbReference type="GO" id="GO:0043041">
    <property type="term" value="P:amino acid activation for nonribosomal peptide biosynthetic process"/>
    <property type="evidence" value="ECO:0007669"/>
    <property type="project" value="TreeGrafter"/>
</dbReference>
<keyword evidence="3" id="KW-0597">Phosphoprotein</keyword>
<dbReference type="InterPro" id="IPR045851">
    <property type="entry name" value="AMP-bd_C_sf"/>
</dbReference>
<dbReference type="CDD" id="cd19545">
    <property type="entry name" value="FUM14_C_NRPS-like"/>
    <property type="match status" value="2"/>
</dbReference>
<dbReference type="Gene3D" id="3.30.559.30">
    <property type="entry name" value="Nonribosomal peptide synthetase, condensation domain"/>
    <property type="match status" value="2"/>
</dbReference>
<accession>A0A1B8G717</accession>
<dbReference type="RefSeq" id="XP_018125362.1">
    <property type="nucleotide sequence ID" value="XM_018279875.2"/>
</dbReference>
<dbReference type="InterPro" id="IPR042099">
    <property type="entry name" value="ANL_N_sf"/>
</dbReference>
<evidence type="ECO:0000256" key="1">
    <source>
        <dbReference type="ARBA" id="ARBA00004141"/>
    </source>
</evidence>
<dbReference type="SUPFAM" id="SSF47336">
    <property type="entry name" value="ACP-like"/>
    <property type="match status" value="2"/>
</dbReference>
<evidence type="ECO:0000313" key="12">
    <source>
        <dbReference type="EMBL" id="OBT91629.1"/>
    </source>
</evidence>
<name>A0A1B8G717_9PEZI</name>
<dbReference type="NCBIfam" id="TIGR01733">
    <property type="entry name" value="AA-adenyl-dom"/>
    <property type="match status" value="1"/>
</dbReference>
<dbReference type="Gene3D" id="3.30.300.30">
    <property type="match status" value="1"/>
</dbReference>
<dbReference type="Gene3D" id="3.30.559.10">
    <property type="entry name" value="Chloramphenicol acetyltransferase-like domain"/>
    <property type="match status" value="2"/>
</dbReference>
<keyword evidence="6 9" id="KW-1133">Transmembrane helix</keyword>
<dbReference type="PANTHER" id="PTHR45527">
    <property type="entry name" value="NONRIBOSOMAL PEPTIDE SYNTHETASE"/>
    <property type="match status" value="1"/>
</dbReference>
<dbReference type="PROSITE" id="PS50075">
    <property type="entry name" value="CARRIER"/>
    <property type="match status" value="2"/>
</dbReference>
<dbReference type="InterPro" id="IPR001242">
    <property type="entry name" value="Condensation_dom"/>
</dbReference>
<dbReference type="SUPFAM" id="SSF52777">
    <property type="entry name" value="CoA-dependent acyltransferases"/>
    <property type="match status" value="4"/>
</dbReference>
<dbReference type="PANTHER" id="PTHR45527:SF1">
    <property type="entry name" value="FATTY ACID SYNTHASE"/>
    <property type="match status" value="1"/>
</dbReference>
<dbReference type="InterPro" id="IPR023213">
    <property type="entry name" value="CAT-like_dom_sf"/>
</dbReference>
<dbReference type="Pfam" id="PF03798">
    <property type="entry name" value="TRAM_LAG1_CLN8"/>
    <property type="match status" value="1"/>
</dbReference>
<dbReference type="FunFam" id="1.10.1200.10:FF:000005">
    <property type="entry name" value="Nonribosomal peptide synthetase 1"/>
    <property type="match status" value="2"/>
</dbReference>
<dbReference type="SUPFAM" id="SSF56801">
    <property type="entry name" value="Acetyl-CoA synthetase-like"/>
    <property type="match status" value="1"/>
</dbReference>
<dbReference type="GO" id="GO:0044550">
    <property type="term" value="P:secondary metabolite biosynthetic process"/>
    <property type="evidence" value="ECO:0007669"/>
    <property type="project" value="TreeGrafter"/>
</dbReference>
<evidence type="ECO:0000259" key="10">
    <source>
        <dbReference type="PROSITE" id="PS50075"/>
    </source>
</evidence>
<dbReference type="OrthoDB" id="416786at2759"/>
<feature type="domain" description="TLC" evidence="11">
    <location>
        <begin position="1"/>
        <end position="202"/>
    </location>
</feature>
<evidence type="ECO:0000256" key="6">
    <source>
        <dbReference type="ARBA" id="ARBA00022989"/>
    </source>
</evidence>
<evidence type="ECO:0000256" key="2">
    <source>
        <dbReference type="ARBA" id="ARBA00022450"/>
    </source>
</evidence>
<protein>
    <submittedName>
        <fullName evidence="12">Nonribosomal Peptide Synthase (NRPS)</fullName>
    </submittedName>
</protein>
<dbReference type="InterPro" id="IPR036736">
    <property type="entry name" value="ACP-like_sf"/>
</dbReference>
<dbReference type="EMBL" id="KV460284">
    <property type="protein sequence ID" value="OBT91629.1"/>
    <property type="molecule type" value="Genomic_DNA"/>
</dbReference>
<proteinExistence type="predicted"/>
<keyword evidence="2" id="KW-0596">Phosphopantetheine</keyword>
<evidence type="ECO:0000313" key="13">
    <source>
        <dbReference type="Proteomes" id="UP000091956"/>
    </source>
</evidence>
<evidence type="ECO:0000256" key="5">
    <source>
        <dbReference type="ARBA" id="ARBA00022692"/>
    </source>
</evidence>
<evidence type="ECO:0000256" key="3">
    <source>
        <dbReference type="ARBA" id="ARBA00022553"/>
    </source>
</evidence>
<keyword evidence="13" id="KW-1185">Reference proteome</keyword>
<keyword evidence="7 8" id="KW-0472">Membrane</keyword>
<dbReference type="Pfam" id="PF00501">
    <property type="entry name" value="AMP-binding"/>
    <property type="match status" value="1"/>
</dbReference>
<dbReference type="FunFam" id="3.40.50.12780:FF:000014">
    <property type="entry name" value="Nonribosomal peptide synthetase 1"/>
    <property type="match status" value="1"/>
</dbReference>
<dbReference type="STRING" id="342668.A0A1B8G717"/>
<keyword evidence="5 8" id="KW-0812">Transmembrane</keyword>
<dbReference type="Pfam" id="PF00550">
    <property type="entry name" value="PP-binding"/>
    <property type="match status" value="2"/>
</dbReference>
<dbReference type="Gene3D" id="3.40.50.12780">
    <property type="entry name" value="N-terminal domain of ligase-like"/>
    <property type="match status" value="1"/>
</dbReference>
<dbReference type="InterPro" id="IPR020845">
    <property type="entry name" value="AMP-binding_CS"/>
</dbReference>
<dbReference type="InterPro" id="IPR010071">
    <property type="entry name" value="AA_adenyl_dom"/>
</dbReference>
<dbReference type="FunFam" id="3.30.300.30:FF:000015">
    <property type="entry name" value="Nonribosomal peptide synthase SidD"/>
    <property type="match status" value="1"/>
</dbReference>
<evidence type="ECO:0000256" key="9">
    <source>
        <dbReference type="SAM" id="Phobius"/>
    </source>
</evidence>
<dbReference type="CDD" id="cd05918">
    <property type="entry name" value="A_NRPS_SidN3_like"/>
    <property type="match status" value="1"/>
</dbReference>
<dbReference type="PROSITE" id="PS00455">
    <property type="entry name" value="AMP_BINDING"/>
    <property type="match status" value="1"/>
</dbReference>
<feature type="transmembrane region" description="Helical" evidence="9">
    <location>
        <begin position="169"/>
        <end position="191"/>
    </location>
</feature>
<dbReference type="GeneID" id="28843863"/>
<dbReference type="GO" id="GO:0016020">
    <property type="term" value="C:membrane"/>
    <property type="evidence" value="ECO:0007669"/>
    <property type="project" value="UniProtKB-SubCell"/>
</dbReference>
<evidence type="ECO:0000259" key="11">
    <source>
        <dbReference type="PROSITE" id="PS50922"/>
    </source>
</evidence>
<dbReference type="InterPro" id="IPR006634">
    <property type="entry name" value="TLC-dom"/>
</dbReference>
<dbReference type="InterPro" id="IPR000873">
    <property type="entry name" value="AMP-dep_synth/lig_dom"/>
</dbReference>
<evidence type="ECO:0000256" key="8">
    <source>
        <dbReference type="PROSITE-ProRule" id="PRU00205"/>
    </source>
</evidence>